<name>A0A1A8LCQ8_9TELE</name>
<evidence type="ECO:0000256" key="1">
    <source>
        <dbReference type="SAM" id="MobiDB-lite"/>
    </source>
</evidence>
<dbReference type="EMBL" id="HAEF01004906">
    <property type="protein sequence ID" value="SBR42288.1"/>
    <property type="molecule type" value="Transcribed_RNA"/>
</dbReference>
<feature type="non-terminal residue" evidence="2">
    <location>
        <position position="1"/>
    </location>
</feature>
<accession>A0A1A8LCQ8</accession>
<sequence length="91" mass="9823">RVLRLSQQPDPLPSTTQIHAGRSPAACFATDARAMNTHTPLTHKVLNKRLTCILSSPILSETGALTGTPSWARSQRGAHPAPPHLQRDPNT</sequence>
<reference evidence="2" key="1">
    <citation type="submission" date="2016-05" db="EMBL/GenBank/DDBJ databases">
        <authorList>
            <person name="Lavstsen T."/>
            <person name="Jespersen J.S."/>
        </authorList>
    </citation>
    <scope>NUCLEOTIDE SEQUENCE</scope>
    <source>
        <tissue evidence="2">Brain</tissue>
    </source>
</reference>
<feature type="non-terminal residue" evidence="2">
    <location>
        <position position="91"/>
    </location>
</feature>
<organism evidence="2">
    <name type="scientific">Nothobranchius pienaari</name>
    <dbReference type="NCBI Taxonomy" id="704102"/>
    <lineage>
        <taxon>Eukaryota</taxon>
        <taxon>Metazoa</taxon>
        <taxon>Chordata</taxon>
        <taxon>Craniata</taxon>
        <taxon>Vertebrata</taxon>
        <taxon>Euteleostomi</taxon>
        <taxon>Actinopterygii</taxon>
        <taxon>Neopterygii</taxon>
        <taxon>Teleostei</taxon>
        <taxon>Neoteleostei</taxon>
        <taxon>Acanthomorphata</taxon>
        <taxon>Ovalentaria</taxon>
        <taxon>Atherinomorphae</taxon>
        <taxon>Cyprinodontiformes</taxon>
        <taxon>Nothobranchiidae</taxon>
        <taxon>Nothobranchius</taxon>
    </lineage>
</organism>
<gene>
    <name evidence="2" type="primary">MDFI</name>
</gene>
<feature type="compositionally biased region" description="Polar residues" evidence="1">
    <location>
        <begin position="64"/>
        <end position="73"/>
    </location>
</feature>
<evidence type="ECO:0000313" key="2">
    <source>
        <dbReference type="EMBL" id="SBR42288.1"/>
    </source>
</evidence>
<reference evidence="2" key="2">
    <citation type="submission" date="2016-06" db="EMBL/GenBank/DDBJ databases">
        <title>The genome of a short-lived fish provides insights into sex chromosome evolution and the genetic control of aging.</title>
        <authorList>
            <person name="Reichwald K."/>
            <person name="Felder M."/>
            <person name="Petzold A."/>
            <person name="Koch P."/>
            <person name="Groth M."/>
            <person name="Platzer M."/>
        </authorList>
    </citation>
    <scope>NUCLEOTIDE SEQUENCE</scope>
    <source>
        <tissue evidence="2">Brain</tissue>
    </source>
</reference>
<protein>
    <submittedName>
        <fullName evidence="2">MyoD family inhibitor</fullName>
    </submittedName>
</protein>
<feature type="region of interest" description="Disordered" evidence="1">
    <location>
        <begin position="64"/>
        <end position="91"/>
    </location>
</feature>
<proteinExistence type="predicted"/>
<dbReference type="AlphaFoldDB" id="A0A1A8LCQ8"/>